<organism evidence="1">
    <name type="scientific">Siphoviridae sp. ctYkG6</name>
    <dbReference type="NCBI Taxonomy" id="2825551"/>
    <lineage>
        <taxon>Viruses</taxon>
        <taxon>Duplodnaviria</taxon>
        <taxon>Heunggongvirae</taxon>
        <taxon>Uroviricota</taxon>
        <taxon>Caudoviricetes</taxon>
    </lineage>
</organism>
<sequence>MATSEAQKRASAKYRKNNVKAIMFNLYPSDKDLLEFLESKKNRSSYIKELIRKDMENSRN</sequence>
<reference evidence="1" key="1">
    <citation type="journal article" date="2021" name="Proc. Natl. Acad. Sci. U.S.A.">
        <title>A Catalog of Tens of Thousands of Viruses from Human Metagenomes Reveals Hidden Associations with Chronic Diseases.</title>
        <authorList>
            <person name="Tisza M.J."/>
            <person name="Buck C.B."/>
        </authorList>
    </citation>
    <scope>NUCLEOTIDE SEQUENCE</scope>
    <source>
        <strain evidence="1">CtYkG6</strain>
    </source>
</reference>
<dbReference type="EMBL" id="BK016242">
    <property type="protein sequence ID" value="DAG04350.1"/>
    <property type="molecule type" value="Genomic_DNA"/>
</dbReference>
<accession>A0A8S5VCD5</accession>
<name>A0A8S5VCD5_9CAUD</name>
<proteinExistence type="predicted"/>
<protein>
    <submittedName>
        <fullName evidence="1">Uncharacterized protein</fullName>
    </submittedName>
</protein>
<evidence type="ECO:0000313" key="1">
    <source>
        <dbReference type="EMBL" id="DAG04350.1"/>
    </source>
</evidence>